<evidence type="ECO:0000256" key="1">
    <source>
        <dbReference type="ARBA" id="ARBA00004162"/>
    </source>
</evidence>
<accession>D2R7N1</accession>
<keyword evidence="5" id="KW-1133">Transmembrane helix</keyword>
<comment type="subcellular location">
    <subcellularLocation>
        <location evidence="1">Cell membrane</location>
        <topology evidence="1">Single-pass membrane protein</topology>
    </subcellularLocation>
    <subcellularLocation>
        <location evidence="7">Cell membrane</location>
        <topology evidence="7">Single-pass type II membrane protein</topology>
    </subcellularLocation>
</comment>
<feature type="region of interest" description="Disordered" evidence="8">
    <location>
        <begin position="39"/>
        <end position="61"/>
    </location>
</feature>
<name>D2R7N1_PIRSD</name>
<evidence type="ECO:0000256" key="5">
    <source>
        <dbReference type="ARBA" id="ARBA00022989"/>
    </source>
</evidence>
<sequence>MSRKRRLTGKLLVEPAAVATGDIAFNLIVFFLVCASAQPDSGRKQDLPRSEQTQQQEQKTQNIELVLTRTTATVNGSPVTIEQLPKTLAQAFKGKTRVEDKVVVVKSRPDTPYHLWIEATSIVQDLGGVITIQREEERTITVGN</sequence>
<feature type="compositionally biased region" description="Low complexity" evidence="8">
    <location>
        <begin position="51"/>
        <end position="61"/>
    </location>
</feature>
<gene>
    <name evidence="9" type="ordered locus">Psta_2791</name>
</gene>
<comment type="similarity">
    <text evidence="2 7">Belongs to the ExbD/TolR family.</text>
</comment>
<proteinExistence type="inferred from homology"/>
<evidence type="ECO:0000313" key="9">
    <source>
        <dbReference type="EMBL" id="ADB17457.1"/>
    </source>
</evidence>
<dbReference type="AlphaFoldDB" id="D2R7N1"/>
<evidence type="ECO:0000256" key="4">
    <source>
        <dbReference type="ARBA" id="ARBA00022692"/>
    </source>
</evidence>
<dbReference type="Pfam" id="PF02472">
    <property type="entry name" value="ExbD"/>
    <property type="match status" value="1"/>
</dbReference>
<dbReference type="GO" id="GO:0015031">
    <property type="term" value="P:protein transport"/>
    <property type="evidence" value="ECO:0007669"/>
    <property type="project" value="UniProtKB-KW"/>
</dbReference>
<evidence type="ECO:0000313" key="10">
    <source>
        <dbReference type="Proteomes" id="UP000001887"/>
    </source>
</evidence>
<evidence type="ECO:0000256" key="3">
    <source>
        <dbReference type="ARBA" id="ARBA00022475"/>
    </source>
</evidence>
<keyword evidence="6" id="KW-0472">Membrane</keyword>
<dbReference type="InterPro" id="IPR003400">
    <property type="entry name" value="ExbD"/>
</dbReference>
<dbReference type="PANTHER" id="PTHR30558">
    <property type="entry name" value="EXBD MEMBRANE COMPONENT OF PMF-DRIVEN MACROMOLECULE IMPORT SYSTEM"/>
    <property type="match status" value="1"/>
</dbReference>
<evidence type="ECO:0000256" key="7">
    <source>
        <dbReference type="RuleBase" id="RU003879"/>
    </source>
</evidence>
<keyword evidence="10" id="KW-1185">Reference proteome</keyword>
<dbReference type="HOGENOM" id="CLU_1794683_0_0_0"/>
<keyword evidence="4 7" id="KW-0812">Transmembrane</keyword>
<keyword evidence="3" id="KW-1003">Cell membrane</keyword>
<dbReference type="GO" id="GO:0005886">
    <property type="term" value="C:plasma membrane"/>
    <property type="evidence" value="ECO:0007669"/>
    <property type="project" value="UniProtKB-SubCell"/>
</dbReference>
<dbReference type="eggNOG" id="COG0848">
    <property type="taxonomic scope" value="Bacteria"/>
</dbReference>
<reference evidence="9 10" key="1">
    <citation type="journal article" date="2009" name="Stand. Genomic Sci.">
        <title>Complete genome sequence of Pirellula staleyi type strain (ATCC 27377).</title>
        <authorList>
            <person name="Clum A."/>
            <person name="Tindall B.J."/>
            <person name="Sikorski J."/>
            <person name="Ivanova N."/>
            <person name="Mavrommatis K."/>
            <person name="Lucas S."/>
            <person name="Glavina del Rio T."/>
            <person name="Nolan M."/>
            <person name="Chen F."/>
            <person name="Tice H."/>
            <person name="Pitluck S."/>
            <person name="Cheng J.F."/>
            <person name="Chertkov O."/>
            <person name="Brettin T."/>
            <person name="Han C."/>
            <person name="Detter J.C."/>
            <person name="Kuske C."/>
            <person name="Bruce D."/>
            <person name="Goodwin L."/>
            <person name="Ovchinikova G."/>
            <person name="Pati A."/>
            <person name="Mikhailova N."/>
            <person name="Chen A."/>
            <person name="Palaniappan K."/>
            <person name="Land M."/>
            <person name="Hauser L."/>
            <person name="Chang Y.J."/>
            <person name="Jeffries C.D."/>
            <person name="Chain P."/>
            <person name="Rohde M."/>
            <person name="Goker M."/>
            <person name="Bristow J."/>
            <person name="Eisen J.A."/>
            <person name="Markowitz V."/>
            <person name="Hugenholtz P."/>
            <person name="Kyrpides N.C."/>
            <person name="Klenk H.P."/>
            <person name="Lapidus A."/>
        </authorList>
    </citation>
    <scope>NUCLEOTIDE SEQUENCE [LARGE SCALE GENOMIC DNA]</scope>
    <source>
        <strain evidence="10">ATCC 27377 / DSM 6068 / ICPB 4128</strain>
    </source>
</reference>
<organism evidence="9 10">
    <name type="scientific">Pirellula staleyi (strain ATCC 27377 / DSM 6068 / ICPB 4128)</name>
    <name type="common">Pirella staleyi</name>
    <dbReference type="NCBI Taxonomy" id="530564"/>
    <lineage>
        <taxon>Bacteria</taxon>
        <taxon>Pseudomonadati</taxon>
        <taxon>Planctomycetota</taxon>
        <taxon>Planctomycetia</taxon>
        <taxon>Pirellulales</taxon>
        <taxon>Pirellulaceae</taxon>
        <taxon>Pirellula</taxon>
    </lineage>
</organism>
<dbReference type="KEGG" id="psl:Psta_2791"/>
<keyword evidence="7" id="KW-0813">Transport</keyword>
<dbReference type="PANTHER" id="PTHR30558:SF3">
    <property type="entry name" value="BIOPOLYMER TRANSPORT PROTEIN EXBD-RELATED"/>
    <property type="match status" value="1"/>
</dbReference>
<dbReference type="STRING" id="530564.Psta_2791"/>
<evidence type="ECO:0000256" key="8">
    <source>
        <dbReference type="SAM" id="MobiDB-lite"/>
    </source>
</evidence>
<evidence type="ECO:0000256" key="2">
    <source>
        <dbReference type="ARBA" id="ARBA00005811"/>
    </source>
</evidence>
<dbReference type="OrthoDB" id="279677at2"/>
<dbReference type="GO" id="GO:0022857">
    <property type="term" value="F:transmembrane transporter activity"/>
    <property type="evidence" value="ECO:0007669"/>
    <property type="project" value="InterPro"/>
</dbReference>
<dbReference type="Proteomes" id="UP000001887">
    <property type="component" value="Chromosome"/>
</dbReference>
<protein>
    <submittedName>
        <fullName evidence="9">Biopolymer transport protein ExbD/TolR</fullName>
    </submittedName>
</protein>
<keyword evidence="7" id="KW-0653">Protein transport</keyword>
<dbReference type="EMBL" id="CP001848">
    <property type="protein sequence ID" value="ADB17457.1"/>
    <property type="molecule type" value="Genomic_DNA"/>
</dbReference>
<evidence type="ECO:0000256" key="6">
    <source>
        <dbReference type="ARBA" id="ARBA00023136"/>
    </source>
</evidence>